<dbReference type="InterPro" id="IPR050654">
    <property type="entry name" value="AChE-related_enzymes"/>
</dbReference>
<dbReference type="InterPro" id="IPR002018">
    <property type="entry name" value="CarbesteraseB"/>
</dbReference>
<evidence type="ECO:0000313" key="5">
    <source>
        <dbReference type="EMBL" id="KAJ6441440.1"/>
    </source>
</evidence>
<proteinExistence type="inferred from homology"/>
<evidence type="ECO:0000256" key="2">
    <source>
        <dbReference type="ARBA" id="ARBA00022801"/>
    </source>
</evidence>
<dbReference type="Gene3D" id="3.40.50.1820">
    <property type="entry name" value="alpha/beta hydrolase"/>
    <property type="match status" value="2"/>
</dbReference>
<dbReference type="GO" id="GO:0052689">
    <property type="term" value="F:carboxylic ester hydrolase activity"/>
    <property type="evidence" value="ECO:0007669"/>
    <property type="project" value="TreeGrafter"/>
</dbReference>
<dbReference type="AlphaFoldDB" id="A0AB34FRC3"/>
<name>A0AB34FRC3_9HYPO</name>
<feature type="domain" description="Carboxylesterase type B" evidence="4">
    <location>
        <begin position="347"/>
        <end position="462"/>
    </location>
</feature>
<comment type="caution">
    <text evidence="5">The sequence shown here is derived from an EMBL/GenBank/DDBJ whole genome shotgun (WGS) entry which is preliminary data.</text>
</comment>
<comment type="similarity">
    <text evidence="1 3">Belongs to the type-B carboxylesterase/lipase family.</text>
</comment>
<dbReference type="EC" id="3.1.1.-" evidence="3"/>
<dbReference type="Proteomes" id="UP001163105">
    <property type="component" value="Unassembled WGS sequence"/>
</dbReference>
<evidence type="ECO:0000313" key="6">
    <source>
        <dbReference type="Proteomes" id="UP001163105"/>
    </source>
</evidence>
<evidence type="ECO:0000259" key="4">
    <source>
        <dbReference type="Pfam" id="PF00135"/>
    </source>
</evidence>
<dbReference type="PANTHER" id="PTHR43918">
    <property type="entry name" value="ACETYLCHOLINESTERASE"/>
    <property type="match status" value="1"/>
</dbReference>
<accession>A0AB34FRC3</accession>
<sequence>MCHQFIVYLHCMECGHKLKLDQATAPKACDEAKRMAEIPPLGQCQGGLQVGEQLNPVPAVDSNDAVISKEIIAKYNITAGGVELLTEIMNPGLRQSEDCLTLNIWTKPQAGERRKAVLVWVHGGSFVVGSSALPVYNGQFFADQEDVVLVSINYRLSIFGYPGNPLGAQNLGLLDQRLALEWVRDNIANFGGDPTRITLFGQSAGGVSADDHTYAWARNPIVHGVIAQSGTSTGIGTRTKSQAAGLWFKAASALGCGDQRSPAWRVQECMLRKPAADIAKATVATVNSPIKMPYCPTMDNIVVFEDNSQHVPAALPMLIGNTDFEGGLFELFTDSPVPPDFWRQDGQKMFVCPAARRAAVSVKDGNPTWRYRYHGVFPNMELSTNPPSGAYHEAEVPLLFDTVRQDKMASTREEVALGKYLRSAWAAFAKDPVHGLERLKWPRYNPNGTTLIRLGFDNKVGPNTAKGNMYDWGCE</sequence>
<dbReference type="PANTHER" id="PTHR43918:SF4">
    <property type="entry name" value="CARBOXYLIC ESTER HYDROLASE"/>
    <property type="match status" value="1"/>
</dbReference>
<organism evidence="5 6">
    <name type="scientific">Purpureocillium lavendulum</name>
    <dbReference type="NCBI Taxonomy" id="1247861"/>
    <lineage>
        <taxon>Eukaryota</taxon>
        <taxon>Fungi</taxon>
        <taxon>Dikarya</taxon>
        <taxon>Ascomycota</taxon>
        <taxon>Pezizomycotina</taxon>
        <taxon>Sordariomycetes</taxon>
        <taxon>Hypocreomycetidae</taxon>
        <taxon>Hypocreales</taxon>
        <taxon>Ophiocordycipitaceae</taxon>
        <taxon>Purpureocillium</taxon>
    </lineage>
</organism>
<feature type="domain" description="Carboxylesterase type B" evidence="4">
    <location>
        <begin position="92"/>
        <end position="333"/>
    </location>
</feature>
<dbReference type="SUPFAM" id="SSF53474">
    <property type="entry name" value="alpha/beta-Hydrolases"/>
    <property type="match status" value="1"/>
</dbReference>
<gene>
    <name evidence="5" type="primary">BCHE</name>
    <name evidence="5" type="ORF">O9K51_04990</name>
</gene>
<dbReference type="EMBL" id="JAQHRD010000004">
    <property type="protein sequence ID" value="KAJ6441440.1"/>
    <property type="molecule type" value="Genomic_DNA"/>
</dbReference>
<keyword evidence="2 3" id="KW-0378">Hydrolase</keyword>
<protein>
    <recommendedName>
        <fullName evidence="3">Carboxylic ester hydrolase</fullName>
        <ecNumber evidence="3">3.1.1.-</ecNumber>
    </recommendedName>
</protein>
<evidence type="ECO:0000256" key="3">
    <source>
        <dbReference type="RuleBase" id="RU361235"/>
    </source>
</evidence>
<dbReference type="InterPro" id="IPR019826">
    <property type="entry name" value="Carboxylesterase_B_AS"/>
</dbReference>
<evidence type="ECO:0000256" key="1">
    <source>
        <dbReference type="ARBA" id="ARBA00005964"/>
    </source>
</evidence>
<dbReference type="PROSITE" id="PS00122">
    <property type="entry name" value="CARBOXYLESTERASE_B_1"/>
    <property type="match status" value="1"/>
</dbReference>
<dbReference type="InterPro" id="IPR029058">
    <property type="entry name" value="AB_hydrolase_fold"/>
</dbReference>
<keyword evidence="6" id="KW-1185">Reference proteome</keyword>
<dbReference type="Pfam" id="PF00135">
    <property type="entry name" value="COesterase"/>
    <property type="match status" value="2"/>
</dbReference>
<reference evidence="5" key="1">
    <citation type="submission" date="2023-01" db="EMBL/GenBank/DDBJ databases">
        <title>The growth and conidiation of Purpureocillium lavendulum are regulated by nitrogen source and histone H3K14 acetylation.</title>
        <authorList>
            <person name="Tang P."/>
            <person name="Han J."/>
            <person name="Zhang C."/>
            <person name="Tang P."/>
            <person name="Qi F."/>
            <person name="Zhang K."/>
            <person name="Liang L."/>
        </authorList>
    </citation>
    <scope>NUCLEOTIDE SEQUENCE</scope>
    <source>
        <strain evidence="5">YMF1.00683</strain>
    </source>
</reference>